<dbReference type="InterPro" id="IPR000589">
    <property type="entry name" value="Ribosomal_uS15"/>
</dbReference>
<accession>A0A8J7YN52</accession>
<dbReference type="Pfam" id="PF00312">
    <property type="entry name" value="Ribosomal_S15"/>
    <property type="match status" value="1"/>
</dbReference>
<dbReference type="GO" id="GO:0022627">
    <property type="term" value="C:cytosolic small ribosomal subunit"/>
    <property type="evidence" value="ECO:0007669"/>
    <property type="project" value="TreeGrafter"/>
</dbReference>
<gene>
    <name evidence="4" type="primary">rps15</name>
    <name evidence="8" type="ORF">J9259_04395</name>
    <name evidence="9" type="ORF">KIY12_01075</name>
</gene>
<evidence type="ECO:0000256" key="3">
    <source>
        <dbReference type="ARBA" id="ARBA00023274"/>
    </source>
</evidence>
<evidence type="ECO:0000313" key="9">
    <source>
        <dbReference type="EMBL" id="MBX8643312.1"/>
    </source>
</evidence>
<dbReference type="PANTHER" id="PTHR11885">
    <property type="entry name" value="RIBOSOMAL PROTEIN S15P/S13E"/>
    <property type="match status" value="1"/>
</dbReference>
<dbReference type="SMART" id="SM01387">
    <property type="entry name" value="Ribosomal_S15"/>
    <property type="match status" value="1"/>
</dbReference>
<evidence type="ECO:0000256" key="5">
    <source>
        <dbReference type="RuleBase" id="RU003919"/>
    </source>
</evidence>
<dbReference type="GO" id="GO:0006412">
    <property type="term" value="P:translation"/>
    <property type="evidence" value="ECO:0007669"/>
    <property type="project" value="UniProtKB-UniRule"/>
</dbReference>
<dbReference type="InterPro" id="IPR009068">
    <property type="entry name" value="uS15_NS1_RNA-bd_sf"/>
</dbReference>
<dbReference type="Gene3D" id="1.10.287.10">
    <property type="entry name" value="S15/NS1, RNA-binding"/>
    <property type="match status" value="1"/>
</dbReference>
<dbReference type="SUPFAM" id="SSF47060">
    <property type="entry name" value="S15/NS1 RNA-binding domain"/>
    <property type="match status" value="1"/>
</dbReference>
<dbReference type="GO" id="GO:0070181">
    <property type="term" value="F:small ribosomal subunit rRNA binding"/>
    <property type="evidence" value="ECO:0007669"/>
    <property type="project" value="TreeGrafter"/>
</dbReference>
<evidence type="ECO:0000256" key="6">
    <source>
        <dbReference type="SAM" id="MobiDB-lite"/>
    </source>
</evidence>
<dbReference type="Proteomes" id="UP000750197">
    <property type="component" value="Unassembled WGS sequence"/>
</dbReference>
<comment type="caution">
    <text evidence="8">The sequence shown here is derived from an EMBL/GenBank/DDBJ whole genome shotgun (WGS) entry which is preliminary data.</text>
</comment>
<keyword evidence="2 4" id="KW-0689">Ribosomal protein</keyword>
<reference evidence="8" key="1">
    <citation type="submission" date="2021-04" db="EMBL/GenBank/DDBJ databases">
        <title>Genomic insights into ecological role and evolution of a novel Thermoplasmata order Candidatus Sysuiplasmatales.</title>
        <authorList>
            <person name="Yuan Y."/>
        </authorList>
    </citation>
    <scope>NUCLEOTIDE SEQUENCE</scope>
    <source>
        <strain evidence="9">TUT19-bin139</strain>
        <strain evidence="8">YP2-bin.285</strain>
    </source>
</reference>
<dbReference type="AlphaFoldDB" id="A0A8J7YN52"/>
<dbReference type="Proteomes" id="UP000716004">
    <property type="component" value="Unassembled WGS sequence"/>
</dbReference>
<sequence length="147" mass="16320">MSRMHSSRKGKASSHRPMVTASPAWVQITGEEVTNQIIQMGKLGKRASQIGLVLRDQYGVPNVKLLTGKSIIQILEEAGIRPQLPEDLSSLIERVKSVSAHIAENKGDNSAKRGLQLIESKIRRLAKYYARNGVIPSNWKYSQENQG</sequence>
<dbReference type="InterPro" id="IPR023029">
    <property type="entry name" value="Ribosomal_uS15_arc_euk"/>
</dbReference>
<evidence type="ECO:0000313" key="10">
    <source>
        <dbReference type="Proteomes" id="UP000716004"/>
    </source>
</evidence>
<dbReference type="EMBL" id="JAHEAC010000004">
    <property type="protein sequence ID" value="MBX8643312.1"/>
    <property type="molecule type" value="Genomic_DNA"/>
</dbReference>
<dbReference type="PROSITE" id="PS00362">
    <property type="entry name" value="RIBOSOMAL_S15"/>
    <property type="match status" value="1"/>
</dbReference>
<dbReference type="PANTHER" id="PTHR11885:SF6">
    <property type="entry name" value="SMALL RIBOSOMAL SUBUNIT PROTEIN US15"/>
    <property type="match status" value="1"/>
</dbReference>
<name>A0A8J7YN52_9ARCH</name>
<dbReference type="NCBIfam" id="NF006331">
    <property type="entry name" value="PRK08561.1"/>
    <property type="match status" value="1"/>
</dbReference>
<dbReference type="Pfam" id="PF08069">
    <property type="entry name" value="Ribosomal_S13_N"/>
    <property type="match status" value="1"/>
</dbReference>
<dbReference type="CDD" id="cd00677">
    <property type="entry name" value="S15_NS1_EPRS_RNA-bind"/>
    <property type="match status" value="1"/>
</dbReference>
<dbReference type="Gene3D" id="4.10.860.130">
    <property type="match status" value="1"/>
</dbReference>
<protein>
    <recommendedName>
        <fullName evidence="4">Small ribosomal subunit protein uS15</fullName>
    </recommendedName>
</protein>
<dbReference type="InterPro" id="IPR012606">
    <property type="entry name" value="Ribosomal_uS15_N"/>
</dbReference>
<comment type="subunit">
    <text evidence="4">Part of the 30S ribosomal subunit.</text>
</comment>
<keyword evidence="3 4" id="KW-0687">Ribonucleoprotein</keyword>
<feature type="domain" description="Small ribosomal subunit protein uS15 N-terminal" evidence="7">
    <location>
        <begin position="1"/>
        <end position="60"/>
    </location>
</feature>
<dbReference type="GO" id="GO:0003735">
    <property type="term" value="F:structural constituent of ribosome"/>
    <property type="evidence" value="ECO:0007669"/>
    <property type="project" value="InterPro"/>
</dbReference>
<organism evidence="8 10">
    <name type="scientific">Candidatus Sysuiplasma superficiale</name>
    <dbReference type="NCBI Taxonomy" id="2823368"/>
    <lineage>
        <taxon>Archaea</taxon>
        <taxon>Methanobacteriati</taxon>
        <taxon>Thermoplasmatota</taxon>
        <taxon>Thermoplasmata</taxon>
        <taxon>Candidatus Sysuiplasmatales</taxon>
        <taxon>Candidatus Sysuiplasmataceae</taxon>
        <taxon>Candidatus Sysuiplasma</taxon>
    </lineage>
</organism>
<evidence type="ECO:0000256" key="4">
    <source>
        <dbReference type="HAMAP-Rule" id="MF_01343"/>
    </source>
</evidence>
<dbReference type="SMART" id="SM01386">
    <property type="entry name" value="Ribosomal_S13_N"/>
    <property type="match status" value="1"/>
</dbReference>
<evidence type="ECO:0000259" key="7">
    <source>
        <dbReference type="SMART" id="SM01386"/>
    </source>
</evidence>
<dbReference type="EMBL" id="JAGVSJ010000008">
    <property type="protein sequence ID" value="MBX8631745.1"/>
    <property type="molecule type" value="Genomic_DNA"/>
</dbReference>
<feature type="region of interest" description="Disordered" evidence="6">
    <location>
        <begin position="1"/>
        <end position="20"/>
    </location>
</feature>
<feature type="compositionally biased region" description="Basic residues" evidence="6">
    <location>
        <begin position="1"/>
        <end position="14"/>
    </location>
</feature>
<evidence type="ECO:0000313" key="8">
    <source>
        <dbReference type="EMBL" id="MBX8631745.1"/>
    </source>
</evidence>
<evidence type="ECO:0000256" key="1">
    <source>
        <dbReference type="ARBA" id="ARBA00008434"/>
    </source>
</evidence>
<evidence type="ECO:0000256" key="2">
    <source>
        <dbReference type="ARBA" id="ARBA00022980"/>
    </source>
</evidence>
<proteinExistence type="inferred from homology"/>
<dbReference type="HAMAP" id="MF_01343_A">
    <property type="entry name" value="Ribosomal_uS15_A"/>
    <property type="match status" value="1"/>
</dbReference>
<comment type="similarity">
    <text evidence="1 4 5">Belongs to the universal ribosomal protein uS15 family.</text>
</comment>